<keyword evidence="4" id="KW-1003">Cell membrane</keyword>
<keyword evidence="8 9" id="KW-0472">Membrane</keyword>
<keyword evidence="7 9" id="KW-1133">Transmembrane helix</keyword>
<evidence type="ECO:0000256" key="5">
    <source>
        <dbReference type="ARBA" id="ARBA00022519"/>
    </source>
</evidence>
<comment type="similarity">
    <text evidence="2">Belongs to the binding-protein-dependent transport system permease family. HisMQ subfamily.</text>
</comment>
<dbReference type="Pfam" id="PF00528">
    <property type="entry name" value="BPD_transp_1"/>
    <property type="match status" value="1"/>
</dbReference>
<evidence type="ECO:0000256" key="2">
    <source>
        <dbReference type="ARBA" id="ARBA00010072"/>
    </source>
</evidence>
<dbReference type="PROSITE" id="PS50928">
    <property type="entry name" value="ABC_TM1"/>
    <property type="match status" value="1"/>
</dbReference>
<dbReference type="InterPro" id="IPR051613">
    <property type="entry name" value="ABC_transp_permease_HisMQ"/>
</dbReference>
<dbReference type="EMBL" id="JBHUII010000001">
    <property type="protein sequence ID" value="MFD2205118.1"/>
    <property type="molecule type" value="Genomic_DNA"/>
</dbReference>
<keyword evidence="3 9" id="KW-0813">Transport</keyword>
<feature type="transmembrane region" description="Helical" evidence="9">
    <location>
        <begin position="12"/>
        <end position="40"/>
    </location>
</feature>
<dbReference type="Gene3D" id="1.10.3720.10">
    <property type="entry name" value="MetI-like"/>
    <property type="match status" value="1"/>
</dbReference>
<evidence type="ECO:0000256" key="4">
    <source>
        <dbReference type="ARBA" id="ARBA00022475"/>
    </source>
</evidence>
<dbReference type="PANTHER" id="PTHR30133:SF4">
    <property type="entry name" value="ARGININE_ORNITHINE TRANSPORT PROTEIN AOTQ"/>
    <property type="match status" value="1"/>
</dbReference>
<dbReference type="SUPFAM" id="SSF161098">
    <property type="entry name" value="MetI-like"/>
    <property type="match status" value="1"/>
</dbReference>
<evidence type="ECO:0000313" key="12">
    <source>
        <dbReference type="Proteomes" id="UP001597294"/>
    </source>
</evidence>
<comment type="caution">
    <text evidence="11">The sequence shown here is derived from an EMBL/GenBank/DDBJ whole genome shotgun (WGS) entry which is preliminary data.</text>
</comment>
<dbReference type="NCBIfam" id="TIGR01726">
    <property type="entry name" value="HEQRo_perm_3TM"/>
    <property type="match status" value="1"/>
</dbReference>
<feature type="transmembrane region" description="Helical" evidence="9">
    <location>
        <begin position="125"/>
        <end position="143"/>
    </location>
</feature>
<evidence type="ECO:0000256" key="3">
    <source>
        <dbReference type="ARBA" id="ARBA00022448"/>
    </source>
</evidence>
<keyword evidence="12" id="KW-1185">Reference proteome</keyword>
<organism evidence="11 12">
    <name type="scientific">Kiloniella antarctica</name>
    <dbReference type="NCBI Taxonomy" id="1550907"/>
    <lineage>
        <taxon>Bacteria</taxon>
        <taxon>Pseudomonadati</taxon>
        <taxon>Pseudomonadota</taxon>
        <taxon>Alphaproteobacteria</taxon>
        <taxon>Rhodospirillales</taxon>
        <taxon>Kiloniellaceae</taxon>
        <taxon>Kiloniella</taxon>
    </lineage>
</organism>
<dbReference type="CDD" id="cd06261">
    <property type="entry name" value="TM_PBP2"/>
    <property type="match status" value="1"/>
</dbReference>
<accession>A0ABW5BGF7</accession>
<feature type="transmembrane region" description="Helical" evidence="9">
    <location>
        <begin position="61"/>
        <end position="79"/>
    </location>
</feature>
<evidence type="ECO:0000256" key="9">
    <source>
        <dbReference type="RuleBase" id="RU363032"/>
    </source>
</evidence>
<dbReference type="InterPro" id="IPR010065">
    <property type="entry name" value="AA_ABC_transptr_permease_3TM"/>
</dbReference>
<dbReference type="Proteomes" id="UP001597294">
    <property type="component" value="Unassembled WGS sequence"/>
</dbReference>
<gene>
    <name evidence="11" type="ORF">ACFSKO_05835</name>
</gene>
<sequence>MIDLGGYGFSILVSGASITVSVAISSLVIACILGMMSALAKLSKSPVARALSTCYTTVIRGVPDLVLMLLIFFGGQVFINNLPDNLLSLTSMLGDLPGIKGNLVDNGEHLKILAQPYFDWGYIDINPFIAGVITVGFIFGAYMGETFRGAILAVDRGMLEAGTAYGMTKFQITRRILFPQMVRHALPGFGNNWLVLMKATAIVSIIGLEDMVRKAGLAAGATRQPFKFYLTAAVAFLLFTTISIWLQRMAEKKYSVGVRSAL</sequence>
<proteinExistence type="inferred from homology"/>
<feature type="domain" description="ABC transmembrane type-1" evidence="10">
    <location>
        <begin position="16"/>
        <end position="247"/>
    </location>
</feature>
<protein>
    <submittedName>
        <fullName evidence="11">ABC transporter permease</fullName>
    </submittedName>
</protein>
<evidence type="ECO:0000256" key="6">
    <source>
        <dbReference type="ARBA" id="ARBA00022692"/>
    </source>
</evidence>
<name>A0ABW5BGF7_9PROT</name>
<evidence type="ECO:0000256" key="7">
    <source>
        <dbReference type="ARBA" id="ARBA00022989"/>
    </source>
</evidence>
<evidence type="ECO:0000256" key="1">
    <source>
        <dbReference type="ARBA" id="ARBA00004429"/>
    </source>
</evidence>
<dbReference type="RefSeq" id="WP_380249351.1">
    <property type="nucleotide sequence ID" value="NZ_JBHUII010000001.1"/>
</dbReference>
<reference evidence="12" key="1">
    <citation type="journal article" date="2019" name="Int. J. Syst. Evol. Microbiol.">
        <title>The Global Catalogue of Microorganisms (GCM) 10K type strain sequencing project: providing services to taxonomists for standard genome sequencing and annotation.</title>
        <authorList>
            <consortium name="The Broad Institute Genomics Platform"/>
            <consortium name="The Broad Institute Genome Sequencing Center for Infectious Disease"/>
            <person name="Wu L."/>
            <person name="Ma J."/>
        </authorList>
    </citation>
    <scope>NUCLEOTIDE SEQUENCE [LARGE SCALE GENOMIC DNA]</scope>
    <source>
        <strain evidence="12">CGMCC 4.7192</strain>
    </source>
</reference>
<feature type="transmembrane region" description="Helical" evidence="9">
    <location>
        <begin position="189"/>
        <end position="208"/>
    </location>
</feature>
<dbReference type="InterPro" id="IPR035906">
    <property type="entry name" value="MetI-like_sf"/>
</dbReference>
<evidence type="ECO:0000313" key="11">
    <source>
        <dbReference type="EMBL" id="MFD2205118.1"/>
    </source>
</evidence>
<dbReference type="InterPro" id="IPR000515">
    <property type="entry name" value="MetI-like"/>
</dbReference>
<feature type="transmembrane region" description="Helical" evidence="9">
    <location>
        <begin position="228"/>
        <end position="246"/>
    </location>
</feature>
<evidence type="ECO:0000259" key="10">
    <source>
        <dbReference type="PROSITE" id="PS50928"/>
    </source>
</evidence>
<evidence type="ECO:0000256" key="8">
    <source>
        <dbReference type="ARBA" id="ARBA00023136"/>
    </source>
</evidence>
<keyword evidence="6 9" id="KW-0812">Transmembrane</keyword>
<comment type="subcellular location">
    <subcellularLocation>
        <location evidence="1">Cell inner membrane</location>
        <topology evidence="1">Multi-pass membrane protein</topology>
    </subcellularLocation>
    <subcellularLocation>
        <location evidence="9">Cell membrane</location>
        <topology evidence="9">Multi-pass membrane protein</topology>
    </subcellularLocation>
</comment>
<keyword evidence="5" id="KW-0997">Cell inner membrane</keyword>
<dbReference type="PANTHER" id="PTHR30133">
    <property type="entry name" value="CATIONIC AMINO ACID TRANSPORTER, MEMBRANE COMPONENT"/>
    <property type="match status" value="1"/>
</dbReference>